<evidence type="ECO:0000313" key="2">
    <source>
        <dbReference type="EMBL" id="QNR23230.1"/>
    </source>
</evidence>
<dbReference type="RefSeq" id="WP_210757760.1">
    <property type="nucleotide sequence ID" value="NZ_CP060139.1"/>
</dbReference>
<dbReference type="Pfam" id="PF07396">
    <property type="entry name" value="Porin_O_P"/>
    <property type="match status" value="1"/>
</dbReference>
<feature type="chain" id="PRO_5028947456" evidence="1">
    <location>
        <begin position="26"/>
        <end position="438"/>
    </location>
</feature>
<dbReference type="KEGG" id="chyd:H4K34_12700"/>
<evidence type="ECO:0000256" key="1">
    <source>
        <dbReference type="SAM" id="SignalP"/>
    </source>
</evidence>
<proteinExistence type="predicted"/>
<dbReference type="EMBL" id="CP060139">
    <property type="protein sequence ID" value="QNR23230.1"/>
    <property type="molecule type" value="Genomic_DNA"/>
</dbReference>
<dbReference type="InterPro" id="IPR010870">
    <property type="entry name" value="Porin_O/P"/>
</dbReference>
<gene>
    <name evidence="2" type="ORF">H4K34_12700</name>
</gene>
<reference evidence="2 3" key="1">
    <citation type="submission" date="2020-08" db="EMBL/GenBank/DDBJ databases">
        <title>Croceimicrobium hydrocarbonivorans gen. nov., sp. nov., a novel marine bacterium isolated from a bacterial consortium that degrades polyethylene terephthalate.</title>
        <authorList>
            <person name="Liu R."/>
        </authorList>
    </citation>
    <scope>NUCLEOTIDE SEQUENCE [LARGE SCALE GENOMIC DNA]</scope>
    <source>
        <strain evidence="2 3">A20-9</strain>
    </source>
</reference>
<keyword evidence="3" id="KW-1185">Reference proteome</keyword>
<dbReference type="SUPFAM" id="SSF56935">
    <property type="entry name" value="Porins"/>
    <property type="match status" value="1"/>
</dbReference>
<accession>A0A7H0VBY2</accession>
<dbReference type="Proteomes" id="UP000516305">
    <property type="component" value="Chromosome"/>
</dbReference>
<name>A0A7H0VBY2_9FLAO</name>
<protein>
    <submittedName>
        <fullName evidence="2">Porin</fullName>
    </submittedName>
</protein>
<keyword evidence="1" id="KW-0732">Signal</keyword>
<organism evidence="2 3">
    <name type="scientific">Croceimicrobium hydrocarbonivorans</name>
    <dbReference type="NCBI Taxonomy" id="2761580"/>
    <lineage>
        <taxon>Bacteria</taxon>
        <taxon>Pseudomonadati</taxon>
        <taxon>Bacteroidota</taxon>
        <taxon>Flavobacteriia</taxon>
        <taxon>Flavobacteriales</taxon>
        <taxon>Owenweeksiaceae</taxon>
        <taxon>Croceimicrobium</taxon>
    </lineage>
</organism>
<dbReference type="Gene3D" id="2.40.160.10">
    <property type="entry name" value="Porin"/>
    <property type="match status" value="1"/>
</dbReference>
<dbReference type="AlphaFoldDB" id="A0A7H0VBY2"/>
<sequence>MKSSHLLKLGGTALLLLGLCFQAWAQNPRLNQYILGDGLTFTGDKDYTVNLRGYFQPYYEYKSFTDPAIDQGVQRFRMRRLRLRLSGEAAQQKIEYRFQADFSGNSETGDEAAGFLFDAWVAYNFNRRIRLTFGQKATPTDNRELWMGSNTLMLVERSRLTSSFASIREFGLFADATWWINGGHYLRPYLTLTNGDGVNVVGNDHGGLKVGGRLDYLPFGLFTYFGQFRQADVVRELSPKLVIGGYYNINYGMSSRRGRGSGDIIYLNNDNEESLPDYAKFGADLMFKYRGITVIAEYAASSATVPDDITQRVRNDGTVSRTFEVDGVQNIENYVKGRLMLGQAFNIQAGYMFRSRYSIDGRFTHIEADQHSFLNNGTFYNRPNYYTLGLSKYFGKGYGFKIQASLTYVNAAAGSNDIYSLPMDGDEWIARVITTFSF</sequence>
<dbReference type="InterPro" id="IPR023614">
    <property type="entry name" value="Porin_dom_sf"/>
</dbReference>
<feature type="signal peptide" evidence="1">
    <location>
        <begin position="1"/>
        <end position="25"/>
    </location>
</feature>
<evidence type="ECO:0000313" key="3">
    <source>
        <dbReference type="Proteomes" id="UP000516305"/>
    </source>
</evidence>